<evidence type="ECO:0000256" key="1">
    <source>
        <dbReference type="SAM" id="SignalP"/>
    </source>
</evidence>
<proteinExistence type="predicted"/>
<dbReference type="OrthoDB" id="249177at2"/>
<dbReference type="AlphaFoldDB" id="A0A5C5ZJ86"/>
<dbReference type="RefSeq" id="WP_146401568.1">
    <property type="nucleotide sequence ID" value="NZ_SJPQ01000003.1"/>
</dbReference>
<feature type="chain" id="PRO_5022816238" description="TraB family protein" evidence="1">
    <location>
        <begin position="25"/>
        <end position="318"/>
    </location>
</feature>
<keyword evidence="3" id="KW-1185">Reference proteome</keyword>
<name>A0A5C5ZJ86_9BACT</name>
<evidence type="ECO:0008006" key="4">
    <source>
        <dbReference type="Google" id="ProtNLM"/>
    </source>
</evidence>
<dbReference type="PANTHER" id="PTHR35757:SF1">
    <property type="entry name" value="THERMOSOME SUBUNIT GAMMA"/>
    <property type="match status" value="1"/>
</dbReference>
<comment type="caution">
    <text evidence="2">The sequence shown here is derived from an EMBL/GenBank/DDBJ whole genome shotgun (WGS) entry which is preliminary data.</text>
</comment>
<keyword evidence="1" id="KW-0732">Signal</keyword>
<gene>
    <name evidence="2" type="ORF">Mal64_29730</name>
</gene>
<reference evidence="2 3" key="1">
    <citation type="submission" date="2019-02" db="EMBL/GenBank/DDBJ databases">
        <title>Deep-cultivation of Planctomycetes and their phenomic and genomic characterization uncovers novel biology.</title>
        <authorList>
            <person name="Wiegand S."/>
            <person name="Jogler M."/>
            <person name="Boedeker C."/>
            <person name="Pinto D."/>
            <person name="Vollmers J."/>
            <person name="Rivas-Marin E."/>
            <person name="Kohn T."/>
            <person name="Peeters S.H."/>
            <person name="Heuer A."/>
            <person name="Rast P."/>
            <person name="Oberbeckmann S."/>
            <person name="Bunk B."/>
            <person name="Jeske O."/>
            <person name="Meyerdierks A."/>
            <person name="Storesund J.E."/>
            <person name="Kallscheuer N."/>
            <person name="Luecker S."/>
            <person name="Lage O.M."/>
            <person name="Pohl T."/>
            <person name="Merkel B.J."/>
            <person name="Hornburger P."/>
            <person name="Mueller R.-W."/>
            <person name="Bruemmer F."/>
            <person name="Labrenz M."/>
            <person name="Spormann A.M."/>
            <person name="Op Den Camp H."/>
            <person name="Overmann J."/>
            <person name="Amann R."/>
            <person name="Jetten M.S.M."/>
            <person name="Mascher T."/>
            <person name="Medema M.H."/>
            <person name="Devos D.P."/>
            <person name="Kaster A.-K."/>
            <person name="Ovreas L."/>
            <person name="Rohde M."/>
            <person name="Galperin M.Y."/>
            <person name="Jogler C."/>
        </authorList>
    </citation>
    <scope>NUCLEOTIDE SEQUENCE [LARGE SCALE GENOMIC DNA]</scope>
    <source>
        <strain evidence="2 3">Mal64</strain>
    </source>
</reference>
<accession>A0A5C5ZJ86</accession>
<evidence type="ECO:0000313" key="3">
    <source>
        <dbReference type="Proteomes" id="UP000315440"/>
    </source>
</evidence>
<dbReference type="PANTHER" id="PTHR35757">
    <property type="entry name" value="THERMOSOME SUBUNIT GAMMA"/>
    <property type="match status" value="1"/>
</dbReference>
<dbReference type="EMBL" id="SJPQ01000003">
    <property type="protein sequence ID" value="TWT87434.1"/>
    <property type="molecule type" value="Genomic_DNA"/>
</dbReference>
<feature type="signal peptide" evidence="1">
    <location>
        <begin position="1"/>
        <end position="24"/>
    </location>
</feature>
<dbReference type="Proteomes" id="UP000315440">
    <property type="component" value="Unassembled WGS sequence"/>
</dbReference>
<organism evidence="2 3">
    <name type="scientific">Pseudobythopirellula maris</name>
    <dbReference type="NCBI Taxonomy" id="2527991"/>
    <lineage>
        <taxon>Bacteria</taxon>
        <taxon>Pseudomonadati</taxon>
        <taxon>Planctomycetota</taxon>
        <taxon>Planctomycetia</taxon>
        <taxon>Pirellulales</taxon>
        <taxon>Lacipirellulaceae</taxon>
        <taxon>Pseudobythopirellula</taxon>
    </lineage>
</organism>
<sequence length="318" mass="35387" precursor="true">MTRILGGFAALLGIMISLAGAAKAQTAAAEPAVSNAPQDDTKGPSTKEWVRVQQNDSGEPVAMQVAIVRYEGTPPGARRPVTVDLIGAVHVGDAAYYRRLDRRFRQYDALLYELVAPQGTIIPRDQKASTRNPLGAIQGGMKSMLELEHQLERVDYTQPNFVHADMSPDELFAKMDERGEGLVQMYFRLLGQGIAMQSEQTAKGESFDADLIGALFARDRARKLKIAMAKQMTQMDVFLSAFDGEDGSTLITERNIVALKVLSREIEGGKRKLGVFYGAGHLNDMDERLRTDFGMEPTKQWWLNAWDLRPKSQRRRGR</sequence>
<protein>
    <recommendedName>
        <fullName evidence="4">TraB family protein</fullName>
    </recommendedName>
</protein>
<evidence type="ECO:0000313" key="2">
    <source>
        <dbReference type="EMBL" id="TWT87434.1"/>
    </source>
</evidence>